<accession>A0A1G7T2H5</accession>
<reference evidence="2" key="1">
    <citation type="submission" date="2016-10" db="EMBL/GenBank/DDBJ databases">
        <authorList>
            <person name="Varghese N."/>
            <person name="Submissions S."/>
        </authorList>
    </citation>
    <scope>NUCLEOTIDE SEQUENCE [LARGE SCALE GENOMIC DNA]</scope>
    <source>
        <strain evidence="2">IBRC-M 10760</strain>
    </source>
</reference>
<evidence type="ECO:0000313" key="2">
    <source>
        <dbReference type="Proteomes" id="UP000199076"/>
    </source>
</evidence>
<dbReference type="InterPro" id="IPR011050">
    <property type="entry name" value="Pectin_lyase_fold/virulence"/>
</dbReference>
<dbReference type="AlphaFoldDB" id="A0A1G7T2H5"/>
<name>A0A1G7T2H5_9EURY</name>
<evidence type="ECO:0000313" key="1">
    <source>
        <dbReference type="EMBL" id="SDG29451.1"/>
    </source>
</evidence>
<organism evidence="1 2">
    <name type="scientific">Halorientalis regularis</name>
    <dbReference type="NCBI Taxonomy" id="660518"/>
    <lineage>
        <taxon>Archaea</taxon>
        <taxon>Methanobacteriati</taxon>
        <taxon>Methanobacteriota</taxon>
        <taxon>Stenosarchaea group</taxon>
        <taxon>Halobacteria</taxon>
        <taxon>Halobacteriales</taxon>
        <taxon>Haloarculaceae</taxon>
        <taxon>Halorientalis</taxon>
    </lineage>
</organism>
<dbReference type="Proteomes" id="UP000199076">
    <property type="component" value="Unassembled WGS sequence"/>
</dbReference>
<keyword evidence="2" id="KW-1185">Reference proteome</keyword>
<dbReference type="EMBL" id="FNBK01000022">
    <property type="protein sequence ID" value="SDG29451.1"/>
    <property type="molecule type" value="Genomic_DNA"/>
</dbReference>
<proteinExistence type="predicted"/>
<dbReference type="SUPFAM" id="SSF51126">
    <property type="entry name" value="Pectin lyase-like"/>
    <property type="match status" value="1"/>
</dbReference>
<sequence length="637" mass="68018">MTGKVLFNGGDALSETNLAEVAAKHNQSDYVERGLSLSPSWSTNELQIGRGHAVIRDETLAYDIFPDEQSGSDALLLPNSNGQNYVYLTFDPDAADPDESITYEIRGNNTPPSTPSLLVATADTSTDDVIEQNRAPDAKFEALQTDEGNIGSHHYLDANLSASEIQEALDNAQPRTDELGIGIVNGRNQEFILSNPIEIPSNVYLYNIRVKAAEGSNTDLIKSKNFDSLTGSNTGTIQNGAKFNIGLVNVFVDGNKANNAAGTGVQLYAKQTYIDNLRIDNCADVGIYSEMGQGTTTPANHLDQPEAIIGSLFVGYCDGDNIVWRGPNDSVAREILSHHSGGRPFTLEQKTDEFTGTGFRVAFLHCYASTDGIYLGTPTWADQIYGDGVDVTLDSGFNVNINHITVKSGGSLEINSGGLINSIYANGDKVESLPAVLFNGPIKVGIVDLSGFGNDGLVVDSNSVHIGGGRSVNNGGYGLRLGDTTNVEGGHFSLDDLNKNDNAAVLYNGGEYNEFELQSFISSGHTGWDTTDGQLPQPTDDASVILWGRGDGIGQTKDRGLSKFDGDGTTKGFTVNHNLLGSPSNVQVTSASTGSSVDSFRVIDITDTTFDVWFSFAPPSGTDNVQLFWEASVDGRQ</sequence>
<gene>
    <name evidence="1" type="ORF">SAMN05216218_12214</name>
</gene>
<protein>
    <submittedName>
        <fullName evidence="1">Uncharacterized protein</fullName>
    </submittedName>
</protein>
<dbReference type="RefSeq" id="WP_139171193.1">
    <property type="nucleotide sequence ID" value="NZ_FNBK01000022.1"/>
</dbReference>